<dbReference type="EMBL" id="BAFB01000252">
    <property type="protein sequence ID" value="GAB36998.1"/>
    <property type="molecule type" value="Genomic_DNA"/>
</dbReference>
<comment type="caution">
    <text evidence="1">The sequence shown here is derived from an EMBL/GenBank/DDBJ whole genome shotgun (WGS) entry which is preliminary data.</text>
</comment>
<sequence>MKTSRLICTKSKFSVAIDLPADVVRVATCTSIADFPQDHPIKDFVLEPVEVADDNRRVDLSLPAGALVWVMWRIDLGVEARSPALGVRVYVVGVDGECTLVRESDGSETAAMLTSMSDDRFKIQCAALPEQAGVRRALFDELVADGTAEVFDNVSIRWAVWAKWDPGVGRNGWHTEQECTVVDPGGRYVWVFADRVIRKARDNHDMLGELGRLKAEAATADKLPQLRAIGASIYASLEASRPPDLSELARLSARDRERALADSPAVSSPAQWLLVVLTRDVRYGVRRVDVT</sequence>
<proteinExistence type="predicted"/>
<dbReference type="RefSeq" id="WP_007241155.1">
    <property type="nucleotide sequence ID" value="NZ_BAFB01000252.1"/>
</dbReference>
<gene>
    <name evidence="1" type="ORF">GOOTI_252_00010</name>
</gene>
<accession>H5TU40</accession>
<evidence type="ECO:0000313" key="1">
    <source>
        <dbReference type="EMBL" id="GAB36998.1"/>
    </source>
</evidence>
<protein>
    <submittedName>
        <fullName evidence="1">Uncharacterized protein</fullName>
    </submittedName>
</protein>
<dbReference type="Proteomes" id="UP000005038">
    <property type="component" value="Unassembled WGS sequence"/>
</dbReference>
<name>H5TU40_GORO1</name>
<dbReference type="AlphaFoldDB" id="H5TU40"/>
<evidence type="ECO:0000313" key="2">
    <source>
        <dbReference type="Proteomes" id="UP000005038"/>
    </source>
</evidence>
<reference evidence="1" key="1">
    <citation type="submission" date="2012-02" db="EMBL/GenBank/DDBJ databases">
        <title>Whole genome shotgun sequence of Gordonia otitidis NBRC 100426.</title>
        <authorList>
            <person name="Yoshida I."/>
            <person name="Hosoyama A."/>
            <person name="Tsuchikane K."/>
            <person name="Katsumata H."/>
            <person name="Yamazaki S."/>
            <person name="Fujita N."/>
        </authorList>
    </citation>
    <scope>NUCLEOTIDE SEQUENCE [LARGE SCALE GENOMIC DNA]</scope>
    <source>
        <strain evidence="1">NBRC 100426</strain>
    </source>
</reference>
<organism evidence="1 2">
    <name type="scientific">Gordonia otitidis (strain DSM 44809 / CCUG 52243 / JCM 12355 / NBRC 100426 / IFM 10032)</name>
    <dbReference type="NCBI Taxonomy" id="1108044"/>
    <lineage>
        <taxon>Bacteria</taxon>
        <taxon>Bacillati</taxon>
        <taxon>Actinomycetota</taxon>
        <taxon>Actinomycetes</taxon>
        <taxon>Mycobacteriales</taxon>
        <taxon>Gordoniaceae</taxon>
        <taxon>Gordonia</taxon>
    </lineage>
</organism>
<keyword evidence="2" id="KW-1185">Reference proteome</keyword>
<dbReference type="OrthoDB" id="9927377at2"/>